<feature type="domain" description="Retrotransposon gag" evidence="1">
    <location>
        <begin position="22"/>
        <end position="97"/>
    </location>
</feature>
<protein>
    <recommendedName>
        <fullName evidence="1">Retrotransposon gag domain-containing protein</fullName>
    </recommendedName>
</protein>
<evidence type="ECO:0000313" key="2">
    <source>
        <dbReference type="EMBL" id="EMP36139.1"/>
    </source>
</evidence>
<accession>M7BG04</accession>
<keyword evidence="3" id="KW-1185">Reference proteome</keyword>
<dbReference type="EMBL" id="KB526247">
    <property type="protein sequence ID" value="EMP36139.1"/>
    <property type="molecule type" value="Genomic_DNA"/>
</dbReference>
<proteinExistence type="predicted"/>
<evidence type="ECO:0000313" key="3">
    <source>
        <dbReference type="Proteomes" id="UP000031443"/>
    </source>
</evidence>
<reference evidence="3" key="1">
    <citation type="journal article" date="2013" name="Nat. Genet.">
        <title>The draft genomes of soft-shell turtle and green sea turtle yield insights into the development and evolution of the turtle-specific body plan.</title>
        <authorList>
            <person name="Wang Z."/>
            <person name="Pascual-Anaya J."/>
            <person name="Zadissa A."/>
            <person name="Li W."/>
            <person name="Niimura Y."/>
            <person name="Huang Z."/>
            <person name="Li C."/>
            <person name="White S."/>
            <person name="Xiong Z."/>
            <person name="Fang D."/>
            <person name="Wang B."/>
            <person name="Ming Y."/>
            <person name="Chen Y."/>
            <person name="Zheng Y."/>
            <person name="Kuraku S."/>
            <person name="Pignatelli M."/>
            <person name="Herrero J."/>
            <person name="Beal K."/>
            <person name="Nozawa M."/>
            <person name="Li Q."/>
            <person name="Wang J."/>
            <person name="Zhang H."/>
            <person name="Yu L."/>
            <person name="Shigenobu S."/>
            <person name="Wang J."/>
            <person name="Liu J."/>
            <person name="Flicek P."/>
            <person name="Searle S."/>
            <person name="Wang J."/>
            <person name="Kuratani S."/>
            <person name="Yin Y."/>
            <person name="Aken B."/>
            <person name="Zhang G."/>
            <person name="Irie N."/>
        </authorList>
    </citation>
    <scope>NUCLEOTIDE SEQUENCE [LARGE SCALE GENOMIC DNA]</scope>
</reference>
<dbReference type="InterPro" id="IPR005162">
    <property type="entry name" value="Retrotrans_gag_dom"/>
</dbReference>
<dbReference type="Proteomes" id="UP000031443">
    <property type="component" value="Unassembled WGS sequence"/>
</dbReference>
<dbReference type="AlphaFoldDB" id="M7BG04"/>
<name>M7BG04_CHEMY</name>
<sequence>MQEKGCDRDQQQCHGKAKELQQAYQKLLEQNSPVLSAWDTFLQAFMTIFYDLHRIHMAEAALRKLHQGQRLTTSYSTHFQWLMADVEWNEATQLYQFR</sequence>
<dbReference type="Pfam" id="PF03732">
    <property type="entry name" value="Retrotrans_gag"/>
    <property type="match status" value="1"/>
</dbReference>
<evidence type="ECO:0000259" key="1">
    <source>
        <dbReference type="Pfam" id="PF03732"/>
    </source>
</evidence>
<gene>
    <name evidence="2" type="ORF">UY3_06661</name>
</gene>
<organism evidence="2 3">
    <name type="scientific">Chelonia mydas</name>
    <name type="common">Green sea-turtle</name>
    <name type="synonym">Chelonia agassizi</name>
    <dbReference type="NCBI Taxonomy" id="8469"/>
    <lineage>
        <taxon>Eukaryota</taxon>
        <taxon>Metazoa</taxon>
        <taxon>Chordata</taxon>
        <taxon>Craniata</taxon>
        <taxon>Vertebrata</taxon>
        <taxon>Euteleostomi</taxon>
        <taxon>Archelosauria</taxon>
        <taxon>Testudinata</taxon>
        <taxon>Testudines</taxon>
        <taxon>Cryptodira</taxon>
        <taxon>Durocryptodira</taxon>
        <taxon>Americhelydia</taxon>
        <taxon>Chelonioidea</taxon>
        <taxon>Cheloniidae</taxon>
        <taxon>Chelonia</taxon>
    </lineage>
</organism>